<sequence>MFLNRVVLPIVLSSLLIAPHASAGTYTDKLGSCILGATTAQDQQHFVEWIFSAIASHPSITPYANISIQKRDEIDKNVAKLLESLIGDKCKSEASDALKYEGTASFVTAFQLLGAASTEQLLTAPEVSSGMQGFLKYVDLVKLAKKIKPSQP</sequence>
<evidence type="ECO:0000256" key="1">
    <source>
        <dbReference type="SAM" id="SignalP"/>
    </source>
</evidence>
<proteinExistence type="predicted"/>
<organism evidence="2 3">
    <name type="scientific">Duganella rivi</name>
    <dbReference type="NCBI Taxonomy" id="2666083"/>
    <lineage>
        <taxon>Bacteria</taxon>
        <taxon>Pseudomonadati</taxon>
        <taxon>Pseudomonadota</taxon>
        <taxon>Betaproteobacteria</taxon>
        <taxon>Burkholderiales</taxon>
        <taxon>Oxalobacteraceae</taxon>
        <taxon>Telluria group</taxon>
        <taxon>Duganella</taxon>
    </lineage>
</organism>
<evidence type="ECO:0000313" key="2">
    <source>
        <dbReference type="EMBL" id="MYM68698.1"/>
    </source>
</evidence>
<dbReference type="AlphaFoldDB" id="A0A7X4GS90"/>
<comment type="caution">
    <text evidence="2">The sequence shown here is derived from an EMBL/GenBank/DDBJ whole genome shotgun (WGS) entry which is preliminary data.</text>
</comment>
<keyword evidence="3" id="KW-1185">Reference proteome</keyword>
<feature type="chain" id="PRO_5031269086" evidence="1">
    <location>
        <begin position="24"/>
        <end position="152"/>
    </location>
</feature>
<keyword evidence="1" id="KW-0732">Signal</keyword>
<accession>A0A7X4GS90</accession>
<dbReference type="Proteomes" id="UP000450012">
    <property type="component" value="Unassembled WGS sequence"/>
</dbReference>
<feature type="signal peptide" evidence="1">
    <location>
        <begin position="1"/>
        <end position="23"/>
    </location>
</feature>
<name>A0A7X4GS90_9BURK</name>
<dbReference type="RefSeq" id="WP_161015237.1">
    <property type="nucleotide sequence ID" value="NZ_WWCK01000005.1"/>
</dbReference>
<protein>
    <submittedName>
        <fullName evidence="2">Uncharacterized protein</fullName>
    </submittedName>
</protein>
<evidence type="ECO:0000313" key="3">
    <source>
        <dbReference type="Proteomes" id="UP000450012"/>
    </source>
</evidence>
<dbReference type="EMBL" id="WWCK01000005">
    <property type="protein sequence ID" value="MYM68698.1"/>
    <property type="molecule type" value="Genomic_DNA"/>
</dbReference>
<gene>
    <name evidence="2" type="ORF">GTP45_17930</name>
</gene>
<reference evidence="2 3" key="1">
    <citation type="submission" date="2019-12" db="EMBL/GenBank/DDBJ databases">
        <title>Novel species isolated from a subtropical stream in China.</title>
        <authorList>
            <person name="Lu H."/>
        </authorList>
    </citation>
    <scope>NUCLEOTIDE SEQUENCE [LARGE SCALE GENOMIC DNA]</scope>
    <source>
        <strain evidence="2 3">FT55W</strain>
    </source>
</reference>